<keyword evidence="3" id="KW-1185">Reference proteome</keyword>
<feature type="chain" id="PRO_5046409093" evidence="1">
    <location>
        <begin position="18"/>
        <end position="151"/>
    </location>
</feature>
<organism evidence="2 3">
    <name type="scientific">Flavobacterium nakdongensis</name>
    <dbReference type="NCBI Taxonomy" id="3073563"/>
    <lineage>
        <taxon>Bacteria</taxon>
        <taxon>Pseudomonadati</taxon>
        <taxon>Bacteroidota</taxon>
        <taxon>Flavobacteriia</taxon>
        <taxon>Flavobacteriales</taxon>
        <taxon>Flavobacteriaceae</taxon>
        <taxon>Flavobacterium</taxon>
    </lineage>
</organism>
<dbReference type="RefSeq" id="WP_309531509.1">
    <property type="nucleotide sequence ID" value="NZ_CP133721.1"/>
</dbReference>
<name>A0ABY9R9V6_9FLAO</name>
<gene>
    <name evidence="2" type="ORF">RF683_06405</name>
</gene>
<protein>
    <submittedName>
        <fullName evidence="2">Uncharacterized protein</fullName>
    </submittedName>
</protein>
<accession>A0ABY9R9V6</accession>
<evidence type="ECO:0000313" key="3">
    <source>
        <dbReference type="Proteomes" id="UP001180481"/>
    </source>
</evidence>
<dbReference type="Proteomes" id="UP001180481">
    <property type="component" value="Chromosome"/>
</dbReference>
<dbReference type="EMBL" id="CP133721">
    <property type="protein sequence ID" value="WMW77125.1"/>
    <property type="molecule type" value="Genomic_DNA"/>
</dbReference>
<reference evidence="2" key="1">
    <citation type="submission" date="2023-09" db="EMBL/GenBank/DDBJ databases">
        <title>Flavobacterium sp. 20NA77.7 isolated from freshwater.</title>
        <authorList>
            <person name="Le V."/>
            <person name="Ko S.-R."/>
            <person name="Ahn C.-Y."/>
            <person name="Oh H.-M."/>
        </authorList>
    </citation>
    <scope>NUCLEOTIDE SEQUENCE</scope>
    <source>
        <strain evidence="2">20NA77.7</strain>
    </source>
</reference>
<evidence type="ECO:0000313" key="2">
    <source>
        <dbReference type="EMBL" id="WMW77125.1"/>
    </source>
</evidence>
<proteinExistence type="predicted"/>
<feature type="signal peptide" evidence="1">
    <location>
        <begin position="1"/>
        <end position="17"/>
    </location>
</feature>
<keyword evidence="1" id="KW-0732">Signal</keyword>
<evidence type="ECO:0000256" key="1">
    <source>
        <dbReference type="SAM" id="SignalP"/>
    </source>
</evidence>
<sequence>MRLLISFFILFFSSISAQENKINYIHFKYDISNVLFSDVEIFIGESNQQKNYYNVIVKHYKFTNQVEEKLTINSDEFNKILTQFKKIKNDDLINTFESGLDGAETSIEVGTLLYNSIKYKVWGLNKKGSKEFIKTVQMLLKIANIKIEALN</sequence>